<sequence>MMDELDNPKEKIIRAPSLKRGKTEERITDRVITPQKRIVSPLTLKSPKPKAKSLQRIDKCKEKLTKVQSHKNIRTFESAEGKLQTVRAKSYKKLHNPLRKVGITSFALCLFFLLEIYSSLHANIGIDKYTDLFLENTNTSSK</sequence>
<feature type="transmembrane region" description="Helical" evidence="1">
    <location>
        <begin position="101"/>
        <end position="120"/>
    </location>
</feature>
<evidence type="ECO:0000313" key="3">
    <source>
        <dbReference type="Proteomes" id="UP001431783"/>
    </source>
</evidence>
<dbReference type="AlphaFoldDB" id="A0AAW1TYK6"/>
<keyword evidence="1" id="KW-0812">Transmembrane</keyword>
<gene>
    <name evidence="2" type="ORF">WA026_019590</name>
</gene>
<accession>A0AAW1TYK6</accession>
<evidence type="ECO:0000313" key="2">
    <source>
        <dbReference type="EMBL" id="KAK9872806.1"/>
    </source>
</evidence>
<keyword evidence="1" id="KW-1133">Transmembrane helix</keyword>
<comment type="caution">
    <text evidence="2">The sequence shown here is derived from an EMBL/GenBank/DDBJ whole genome shotgun (WGS) entry which is preliminary data.</text>
</comment>
<evidence type="ECO:0000256" key="1">
    <source>
        <dbReference type="SAM" id="Phobius"/>
    </source>
</evidence>
<keyword evidence="3" id="KW-1185">Reference proteome</keyword>
<proteinExistence type="predicted"/>
<dbReference type="EMBL" id="JARQZJ010000013">
    <property type="protein sequence ID" value="KAK9872806.1"/>
    <property type="molecule type" value="Genomic_DNA"/>
</dbReference>
<reference evidence="2 3" key="1">
    <citation type="submission" date="2023-03" db="EMBL/GenBank/DDBJ databases">
        <title>Genome insight into feeding habits of ladybird beetles.</title>
        <authorList>
            <person name="Li H.-S."/>
            <person name="Huang Y.-H."/>
            <person name="Pang H."/>
        </authorList>
    </citation>
    <scope>NUCLEOTIDE SEQUENCE [LARGE SCALE GENOMIC DNA]</scope>
    <source>
        <strain evidence="2">SYSU_2023b</strain>
        <tissue evidence="2">Whole body</tissue>
    </source>
</reference>
<protein>
    <submittedName>
        <fullName evidence="2">Uncharacterized protein</fullName>
    </submittedName>
</protein>
<organism evidence="2 3">
    <name type="scientific">Henosepilachna vigintioctopunctata</name>
    <dbReference type="NCBI Taxonomy" id="420089"/>
    <lineage>
        <taxon>Eukaryota</taxon>
        <taxon>Metazoa</taxon>
        <taxon>Ecdysozoa</taxon>
        <taxon>Arthropoda</taxon>
        <taxon>Hexapoda</taxon>
        <taxon>Insecta</taxon>
        <taxon>Pterygota</taxon>
        <taxon>Neoptera</taxon>
        <taxon>Endopterygota</taxon>
        <taxon>Coleoptera</taxon>
        <taxon>Polyphaga</taxon>
        <taxon>Cucujiformia</taxon>
        <taxon>Coccinelloidea</taxon>
        <taxon>Coccinellidae</taxon>
        <taxon>Epilachninae</taxon>
        <taxon>Epilachnini</taxon>
        <taxon>Henosepilachna</taxon>
    </lineage>
</organism>
<dbReference type="Proteomes" id="UP001431783">
    <property type="component" value="Unassembled WGS sequence"/>
</dbReference>
<name>A0AAW1TYK6_9CUCU</name>
<keyword evidence="1" id="KW-0472">Membrane</keyword>